<dbReference type="RefSeq" id="WP_104924387.1">
    <property type="nucleotide sequence ID" value="NZ_CP019062.1"/>
</dbReference>
<evidence type="ECO:0000256" key="3">
    <source>
        <dbReference type="ARBA" id="ARBA00022432"/>
    </source>
</evidence>
<proteinExistence type="inferred from homology"/>
<dbReference type="GO" id="GO:0004619">
    <property type="term" value="F:phosphoglycerate mutase activity"/>
    <property type="evidence" value="ECO:0007669"/>
    <property type="project" value="UniProtKB-EC"/>
</dbReference>
<dbReference type="InterPro" id="IPR013078">
    <property type="entry name" value="His_Pase_superF_clade-1"/>
</dbReference>
<dbReference type="SUPFAM" id="SSF53254">
    <property type="entry name" value="Phosphoglycerate mutase-like"/>
    <property type="match status" value="1"/>
</dbReference>
<accession>A0A2L1UVT9</accession>
<dbReference type="Gene3D" id="3.40.50.1240">
    <property type="entry name" value="Phosphoglycerate mutase-like"/>
    <property type="match status" value="1"/>
</dbReference>
<evidence type="ECO:0000256" key="6">
    <source>
        <dbReference type="PIRSR" id="PIRSR613078-2"/>
    </source>
</evidence>
<evidence type="ECO:0000256" key="2">
    <source>
        <dbReference type="ARBA" id="ARBA00012028"/>
    </source>
</evidence>
<evidence type="ECO:0000313" key="8">
    <source>
        <dbReference type="Proteomes" id="UP000239197"/>
    </source>
</evidence>
<gene>
    <name evidence="7" type="ORF">BV494_19865</name>
</gene>
<dbReference type="PANTHER" id="PTHR11931">
    <property type="entry name" value="PHOSPHOGLYCERATE MUTASE"/>
    <property type="match status" value="1"/>
</dbReference>
<evidence type="ECO:0000313" key="7">
    <source>
        <dbReference type="EMBL" id="AVF37027.1"/>
    </source>
</evidence>
<dbReference type="CDD" id="cd07067">
    <property type="entry name" value="HP_PGM_like"/>
    <property type="match status" value="1"/>
</dbReference>
<sequence>MEIYLLRHGTSLANEQQLVCGSSDYALSGKGIEQASRVCQELSRIPFTRIYSSPLSRAVNTIAELNSPIIVNIEDQIKELNTGDVSHITLPELWSRDERYRQPWLSPDLQYPGGETFREMVARISEWYNTRAKYWSDSDKILIVGHEGTLRSIYLNLMHLELTDYPDFPIGNCDCLYFENSDNKVIRFEHIKLNGTEGELN</sequence>
<protein>
    <recommendedName>
        <fullName evidence="2">phosphoglycerate mutase (2,3-diphosphoglycerate-dependent)</fullName>
        <ecNumber evidence="2">5.4.2.11</ecNumber>
    </recommendedName>
</protein>
<dbReference type="Proteomes" id="UP000239197">
    <property type="component" value="Chromosome"/>
</dbReference>
<comment type="similarity">
    <text evidence="1">Belongs to the phosphoglycerate mutase family. BPG-dependent PGAM subfamily.</text>
</comment>
<keyword evidence="5" id="KW-0413">Isomerase</keyword>
<dbReference type="SMART" id="SM00855">
    <property type="entry name" value="PGAM"/>
    <property type="match status" value="1"/>
</dbReference>
<keyword evidence="4" id="KW-0324">Glycolysis</keyword>
<dbReference type="OrthoDB" id="9781415at2"/>
<dbReference type="InterPro" id="IPR005952">
    <property type="entry name" value="Phosphogly_mut1"/>
</dbReference>
<dbReference type="Pfam" id="PF00300">
    <property type="entry name" value="His_Phos_1"/>
    <property type="match status" value="1"/>
</dbReference>
<dbReference type="EMBL" id="CP019062">
    <property type="protein sequence ID" value="AVF37027.1"/>
    <property type="molecule type" value="Genomic_DNA"/>
</dbReference>
<dbReference type="KEGG" id="rox:BV494_19865"/>
<dbReference type="GO" id="GO:0006094">
    <property type="term" value="P:gluconeogenesis"/>
    <property type="evidence" value="ECO:0007669"/>
    <property type="project" value="UniProtKB-KW"/>
</dbReference>
<keyword evidence="3" id="KW-0312">Gluconeogenesis</keyword>
<feature type="binding site" evidence="6">
    <location>
        <position position="57"/>
    </location>
    <ligand>
        <name>substrate</name>
    </ligand>
</feature>
<reference evidence="8" key="1">
    <citation type="submission" date="2017-01" db="EMBL/GenBank/DDBJ databases">
        <title>Genome sequence of Rouxiella sp. ERMR1:05.</title>
        <authorList>
            <person name="Kumar R."/>
            <person name="Singh D."/>
            <person name="Kumar S."/>
        </authorList>
    </citation>
    <scope>NUCLEOTIDE SEQUENCE [LARGE SCALE GENOMIC DNA]</scope>
    <source>
        <strain evidence="8">ERMR1:05</strain>
    </source>
</reference>
<organism evidence="7 8">
    <name type="scientific">Rahnella sikkimica</name>
    <dbReference type="NCBI Taxonomy" id="1805933"/>
    <lineage>
        <taxon>Bacteria</taxon>
        <taxon>Pseudomonadati</taxon>
        <taxon>Pseudomonadota</taxon>
        <taxon>Gammaproteobacteria</taxon>
        <taxon>Enterobacterales</taxon>
        <taxon>Yersiniaceae</taxon>
        <taxon>Rahnella</taxon>
    </lineage>
</organism>
<evidence type="ECO:0000256" key="1">
    <source>
        <dbReference type="ARBA" id="ARBA00006717"/>
    </source>
</evidence>
<evidence type="ECO:0000256" key="4">
    <source>
        <dbReference type="ARBA" id="ARBA00023152"/>
    </source>
</evidence>
<evidence type="ECO:0000256" key="5">
    <source>
        <dbReference type="ARBA" id="ARBA00023235"/>
    </source>
</evidence>
<dbReference type="AlphaFoldDB" id="A0A2L1UVT9"/>
<name>A0A2L1UVT9_9GAMM</name>
<dbReference type="InterPro" id="IPR029033">
    <property type="entry name" value="His_PPase_superfam"/>
</dbReference>
<feature type="binding site" evidence="6">
    <location>
        <begin position="7"/>
        <end position="14"/>
    </location>
    <ligand>
        <name>substrate</name>
    </ligand>
</feature>
<dbReference type="GO" id="GO:0006096">
    <property type="term" value="P:glycolytic process"/>
    <property type="evidence" value="ECO:0007669"/>
    <property type="project" value="UniProtKB-KW"/>
</dbReference>
<dbReference type="EC" id="5.4.2.11" evidence="2"/>
<dbReference type="PIRSF" id="PIRSF000709">
    <property type="entry name" value="6PFK_2-Ptase"/>
    <property type="match status" value="1"/>
</dbReference>
<keyword evidence="8" id="KW-1185">Reference proteome</keyword>